<protein>
    <recommendedName>
        <fullName evidence="5">Transmembrane protein</fullName>
    </recommendedName>
</protein>
<keyword evidence="2" id="KW-0732">Signal</keyword>
<name>D3BEB7_HETP5</name>
<accession>D3BEB7</accession>
<evidence type="ECO:0000313" key="4">
    <source>
        <dbReference type="Proteomes" id="UP000001396"/>
    </source>
</evidence>
<evidence type="ECO:0000256" key="2">
    <source>
        <dbReference type="SAM" id="SignalP"/>
    </source>
</evidence>
<keyword evidence="1" id="KW-1133">Transmembrane helix</keyword>
<proteinExistence type="predicted"/>
<dbReference type="Proteomes" id="UP000001396">
    <property type="component" value="Unassembled WGS sequence"/>
</dbReference>
<dbReference type="InterPro" id="IPR053370">
    <property type="entry name" value="QS_Complex_Regulator"/>
</dbReference>
<dbReference type="AlphaFoldDB" id="D3BEB7"/>
<feature type="transmembrane region" description="Helical" evidence="1">
    <location>
        <begin position="530"/>
        <end position="551"/>
    </location>
</feature>
<reference evidence="3 4" key="1">
    <citation type="journal article" date="2011" name="Genome Res.">
        <title>Phylogeny-wide analysis of social amoeba genomes highlights ancient origins for complex intercellular communication.</title>
        <authorList>
            <person name="Heidel A.J."/>
            <person name="Lawal H.M."/>
            <person name="Felder M."/>
            <person name="Schilde C."/>
            <person name="Helps N.R."/>
            <person name="Tunggal B."/>
            <person name="Rivero F."/>
            <person name="John U."/>
            <person name="Schleicher M."/>
            <person name="Eichinger L."/>
            <person name="Platzer M."/>
            <person name="Noegel A.A."/>
            <person name="Schaap P."/>
            <person name="Gloeckner G."/>
        </authorList>
    </citation>
    <scope>NUCLEOTIDE SEQUENCE [LARGE SCALE GENOMIC DNA]</scope>
    <source>
        <strain evidence="4">ATCC 26659 / Pp 5 / PN500</strain>
    </source>
</reference>
<evidence type="ECO:0008006" key="5">
    <source>
        <dbReference type="Google" id="ProtNLM"/>
    </source>
</evidence>
<feature type="signal peptide" evidence="2">
    <location>
        <begin position="1"/>
        <end position="20"/>
    </location>
</feature>
<dbReference type="RefSeq" id="XP_020432368.1">
    <property type="nucleotide sequence ID" value="XM_020577920.1"/>
</dbReference>
<dbReference type="PANTHER" id="PTHR35035:SF3">
    <property type="entry name" value="DISCOIDIN-INDUCING COMPLEX SUBUNIT B"/>
    <property type="match status" value="1"/>
</dbReference>
<comment type="caution">
    <text evidence="3">The sequence shown here is derived from an EMBL/GenBank/DDBJ whole genome shotgun (WGS) entry which is preliminary data.</text>
</comment>
<evidence type="ECO:0000256" key="1">
    <source>
        <dbReference type="SAM" id="Phobius"/>
    </source>
</evidence>
<evidence type="ECO:0000313" key="3">
    <source>
        <dbReference type="EMBL" id="EFA80248.1"/>
    </source>
</evidence>
<dbReference type="GeneID" id="31362554"/>
<keyword evidence="1" id="KW-0472">Membrane</keyword>
<dbReference type="InParanoid" id="D3BEB7"/>
<dbReference type="EMBL" id="ADBJ01000031">
    <property type="protein sequence ID" value="EFA80248.1"/>
    <property type="molecule type" value="Genomic_DNA"/>
</dbReference>
<sequence>MKTYFTVLFIFFITINNIKSEVAYWNGTDYSNFMTGTNWDPSNVPSTSSTLFIISNSSVLDTDNVVIYSLILGSPLEETPTLIIQNGASFSVTNTTTIYHSATLQMTNGSLVQIHNLQQSGNIVVNNGTLNVLGALISNDSKIEFRHGHQAIEGLFEFDTNSNFEVVNSETEITGNYLFRNHSSLSIDNSVVTFSKSNNLIMMDQTEFSISNSKLDIIGLATIGSTVSTIVQDSTLSIESQNLNVSSSPKVQRSTLNVSGNLVFGPSSVVEMTDTILNINPTANVTVNFELTGKNLTINILGNLFFAKQVSKFICDNCTVNINGNGLFRFNLFAFANITNTYIYNNANVFTAAKILKQTNGSIALVGGTLFANNTIEIESGSLYGNGNVYGNISNQGTIGNQASLNTTDNITILGNLHQNKGQIVLNINLDRHSHLNVSRLFNASNVNIVVYVSDDTPSNTNITLINFDEFQGNINSVTIRTFNPSTGKPTTFNKCKYQSQRNEKSFAVLVGDDYGCDRPGNGGDKVPPGAIFGIVIGFVVAAALIALILYHRTKIRLFFKKSYTKQIQLSKK</sequence>
<dbReference type="PANTHER" id="PTHR35035">
    <property type="entry name" value="DISCOIDIN-INDUCING COMPLEX SUBUNIT B"/>
    <property type="match status" value="1"/>
</dbReference>
<keyword evidence="1" id="KW-0812">Transmembrane</keyword>
<gene>
    <name evidence="3" type="ORF">PPL_07073</name>
</gene>
<keyword evidence="4" id="KW-1185">Reference proteome</keyword>
<feature type="chain" id="PRO_5003042194" description="Transmembrane protein" evidence="2">
    <location>
        <begin position="21"/>
        <end position="573"/>
    </location>
</feature>
<organism evidence="3 4">
    <name type="scientific">Heterostelium pallidum (strain ATCC 26659 / Pp 5 / PN500)</name>
    <name type="common">Cellular slime mold</name>
    <name type="synonym">Polysphondylium pallidum</name>
    <dbReference type="NCBI Taxonomy" id="670386"/>
    <lineage>
        <taxon>Eukaryota</taxon>
        <taxon>Amoebozoa</taxon>
        <taxon>Evosea</taxon>
        <taxon>Eumycetozoa</taxon>
        <taxon>Dictyostelia</taxon>
        <taxon>Acytosteliales</taxon>
        <taxon>Acytosteliaceae</taxon>
        <taxon>Heterostelium</taxon>
    </lineage>
</organism>